<reference evidence="2" key="1">
    <citation type="submission" date="2020-09" db="EMBL/GenBank/DDBJ databases">
        <title>Iningainema tapete sp. nov. (Scytonemataceae, Cyanobacteria) from greenhouses in central Florida (USA) produces two types of nodularin with biosynthetic potential for microcystin-LR and anabaenopeptins.</title>
        <authorList>
            <person name="Berthold D.E."/>
            <person name="Lefler F.W."/>
            <person name="Huang I.-S."/>
            <person name="Abdulla H."/>
            <person name="Zimba P.V."/>
            <person name="Laughinghouse H.D. IV."/>
        </authorList>
    </citation>
    <scope>NUCLEOTIDE SEQUENCE</scope>
    <source>
        <strain evidence="2">BLCCT55</strain>
    </source>
</reference>
<gene>
    <name evidence="2" type="ORF">ICL16_03035</name>
</gene>
<evidence type="ECO:0000256" key="1">
    <source>
        <dbReference type="SAM" id="Phobius"/>
    </source>
</evidence>
<keyword evidence="1" id="KW-0812">Transmembrane</keyword>
<proteinExistence type="predicted"/>
<sequence length="126" mass="13797">MKLSKHAKHAILEITFSLSILSGCGCFAGLSAVDVSPHKLFSLHSHQLKRVLIYGSISVGGGLLLAGAGSESFRQVKKLYEEELGWGEQISVYSRCLKCKYFSNNSLLPCAVHPELKEDCGDWVAR</sequence>
<accession>A0A8J7C5S0</accession>
<evidence type="ECO:0000313" key="3">
    <source>
        <dbReference type="Proteomes" id="UP000629098"/>
    </source>
</evidence>
<keyword evidence="3" id="KW-1185">Reference proteome</keyword>
<feature type="transmembrane region" description="Helical" evidence="1">
    <location>
        <begin position="12"/>
        <end position="31"/>
    </location>
</feature>
<comment type="caution">
    <text evidence="2">The sequence shown here is derived from an EMBL/GenBank/DDBJ whole genome shotgun (WGS) entry which is preliminary data.</text>
</comment>
<protein>
    <submittedName>
        <fullName evidence="2">Uncharacterized protein</fullName>
    </submittedName>
</protein>
<keyword evidence="1" id="KW-1133">Transmembrane helix</keyword>
<dbReference type="RefSeq" id="WP_190825414.1">
    <property type="nucleotide sequence ID" value="NZ_CAWPPI010000013.1"/>
</dbReference>
<name>A0A8J7C5S0_9CYAN</name>
<organism evidence="2 3">
    <name type="scientific">Iningainema tapete BLCC-T55</name>
    <dbReference type="NCBI Taxonomy" id="2748662"/>
    <lineage>
        <taxon>Bacteria</taxon>
        <taxon>Bacillati</taxon>
        <taxon>Cyanobacteriota</taxon>
        <taxon>Cyanophyceae</taxon>
        <taxon>Nostocales</taxon>
        <taxon>Scytonemataceae</taxon>
        <taxon>Iningainema tapete</taxon>
    </lineage>
</organism>
<feature type="transmembrane region" description="Helical" evidence="1">
    <location>
        <begin position="51"/>
        <end position="69"/>
    </location>
</feature>
<evidence type="ECO:0000313" key="2">
    <source>
        <dbReference type="EMBL" id="MBD2771121.1"/>
    </source>
</evidence>
<dbReference type="AlphaFoldDB" id="A0A8J7C5S0"/>
<dbReference type="Proteomes" id="UP000629098">
    <property type="component" value="Unassembled WGS sequence"/>
</dbReference>
<dbReference type="PROSITE" id="PS51257">
    <property type="entry name" value="PROKAR_LIPOPROTEIN"/>
    <property type="match status" value="1"/>
</dbReference>
<dbReference type="EMBL" id="JACXAE010000013">
    <property type="protein sequence ID" value="MBD2771121.1"/>
    <property type="molecule type" value="Genomic_DNA"/>
</dbReference>
<keyword evidence="1" id="KW-0472">Membrane</keyword>